<dbReference type="Pfam" id="PF02221">
    <property type="entry name" value="E1_DerP2_DerF2"/>
    <property type="match status" value="1"/>
</dbReference>
<dbReference type="SUPFAM" id="SSF81296">
    <property type="entry name" value="E set domains"/>
    <property type="match status" value="1"/>
</dbReference>
<dbReference type="GO" id="GO:0032366">
    <property type="term" value="P:intracellular sterol transport"/>
    <property type="evidence" value="ECO:0007669"/>
    <property type="project" value="InterPro"/>
</dbReference>
<evidence type="ECO:0000256" key="1">
    <source>
        <dbReference type="ARBA" id="ARBA00002053"/>
    </source>
</evidence>
<dbReference type="InterPro" id="IPR033917">
    <property type="entry name" value="ML_PG-PI_TP"/>
</dbReference>
<dbReference type="Gene3D" id="2.60.40.770">
    <property type="match status" value="1"/>
</dbReference>
<keyword evidence="5 7" id="KW-0732">Signal</keyword>
<comment type="similarity">
    <text evidence="2">Belongs to the NPC2 family.</text>
</comment>
<name>A0A3L6TKN0_PANMI</name>
<accession>A0A3L6TKN0</accession>
<feature type="signal peptide" evidence="7">
    <location>
        <begin position="1"/>
        <end position="25"/>
    </location>
</feature>
<protein>
    <recommendedName>
        <fullName evidence="8">MD-2-related lipid-recognition domain-containing protein</fullName>
    </recommendedName>
</protein>
<keyword evidence="4" id="KW-0813">Transport</keyword>
<evidence type="ECO:0000256" key="6">
    <source>
        <dbReference type="ARBA" id="ARBA00023055"/>
    </source>
</evidence>
<dbReference type="PANTHER" id="PTHR11306:SF0">
    <property type="entry name" value="PHOSPHATIDYLGLYCEROL_PHOSPHATIDYLINOSITOL TRANSFER PROTEIN"/>
    <property type="match status" value="1"/>
</dbReference>
<evidence type="ECO:0000256" key="5">
    <source>
        <dbReference type="ARBA" id="ARBA00022729"/>
    </source>
</evidence>
<comment type="caution">
    <text evidence="9">The sequence shown here is derived from an EMBL/GenBank/DDBJ whole genome shotgun (WGS) entry which is preliminary data.</text>
</comment>
<dbReference type="STRING" id="4540.A0A3L6TKN0"/>
<dbReference type="GO" id="GO:0032934">
    <property type="term" value="F:sterol binding"/>
    <property type="evidence" value="ECO:0007669"/>
    <property type="project" value="InterPro"/>
</dbReference>
<dbReference type="EMBL" id="PQIB02000001">
    <property type="protein sequence ID" value="RLN40091.1"/>
    <property type="molecule type" value="Genomic_DNA"/>
</dbReference>
<evidence type="ECO:0000313" key="10">
    <source>
        <dbReference type="Proteomes" id="UP000275267"/>
    </source>
</evidence>
<organism evidence="9 10">
    <name type="scientific">Panicum miliaceum</name>
    <name type="common">Proso millet</name>
    <name type="synonym">Broomcorn millet</name>
    <dbReference type="NCBI Taxonomy" id="4540"/>
    <lineage>
        <taxon>Eukaryota</taxon>
        <taxon>Viridiplantae</taxon>
        <taxon>Streptophyta</taxon>
        <taxon>Embryophyta</taxon>
        <taxon>Tracheophyta</taxon>
        <taxon>Spermatophyta</taxon>
        <taxon>Magnoliopsida</taxon>
        <taxon>Liliopsida</taxon>
        <taxon>Poales</taxon>
        <taxon>Poaceae</taxon>
        <taxon>PACMAD clade</taxon>
        <taxon>Panicoideae</taxon>
        <taxon>Panicodae</taxon>
        <taxon>Paniceae</taxon>
        <taxon>Panicinae</taxon>
        <taxon>Panicum</taxon>
        <taxon>Panicum sect. Panicum</taxon>
    </lineage>
</organism>
<feature type="domain" description="MD-2-related lipid-recognition" evidence="8">
    <location>
        <begin position="28"/>
        <end position="142"/>
    </location>
</feature>
<dbReference type="FunFam" id="2.60.40.770:FF:000002">
    <property type="entry name" value="putative phosphatidylglycerol/phosphatidylinositol transfer protein DDB_G0282179"/>
    <property type="match status" value="1"/>
</dbReference>
<dbReference type="InterPro" id="IPR039670">
    <property type="entry name" value="NPC2-like"/>
</dbReference>
<gene>
    <name evidence="9" type="ORF">C2845_PM01G24220</name>
</gene>
<dbReference type="OrthoDB" id="6409159at2759"/>
<dbReference type="CDD" id="cd00917">
    <property type="entry name" value="PG-PI_TP"/>
    <property type="match status" value="1"/>
</dbReference>
<dbReference type="PANTHER" id="PTHR11306">
    <property type="entry name" value="NIEMANN PICK TYPE C2 PROTEIN NPC2-RELATED"/>
    <property type="match status" value="1"/>
</dbReference>
<dbReference type="InterPro" id="IPR003172">
    <property type="entry name" value="ML_dom"/>
</dbReference>
<reference evidence="10" key="1">
    <citation type="journal article" date="2019" name="Nat. Commun.">
        <title>The genome of broomcorn millet.</title>
        <authorList>
            <person name="Zou C."/>
            <person name="Miki D."/>
            <person name="Li D."/>
            <person name="Tang Q."/>
            <person name="Xiao L."/>
            <person name="Rajput S."/>
            <person name="Deng P."/>
            <person name="Jia W."/>
            <person name="Huang R."/>
            <person name="Zhang M."/>
            <person name="Sun Y."/>
            <person name="Hu J."/>
            <person name="Fu X."/>
            <person name="Schnable P.S."/>
            <person name="Li F."/>
            <person name="Zhang H."/>
            <person name="Feng B."/>
            <person name="Zhu X."/>
            <person name="Liu R."/>
            <person name="Schnable J.C."/>
            <person name="Zhu J.-K."/>
            <person name="Zhang H."/>
        </authorList>
    </citation>
    <scope>NUCLEOTIDE SEQUENCE [LARGE SCALE GENOMIC DNA]</scope>
</reference>
<evidence type="ECO:0000256" key="2">
    <source>
        <dbReference type="ARBA" id="ARBA00006370"/>
    </source>
</evidence>
<proteinExistence type="inferred from homology"/>
<evidence type="ECO:0000256" key="3">
    <source>
        <dbReference type="ARBA" id="ARBA00011245"/>
    </source>
</evidence>
<dbReference type="Proteomes" id="UP000275267">
    <property type="component" value="Unassembled WGS sequence"/>
</dbReference>
<feature type="chain" id="PRO_5018193714" description="MD-2-related lipid-recognition domain-containing protein" evidence="7">
    <location>
        <begin position="26"/>
        <end position="205"/>
    </location>
</feature>
<comment type="subunit">
    <text evidence="3">Monomer.</text>
</comment>
<sequence>MATKQNILLLAAAAILLLLPSGSPATAVKYCKKGRDYPVKVSGVEVVPDPVVRGEPATFKISASTDKNITAGKLVIDVAYFIFHVHSETHNFCDETSCPATGEFMLASQQTLPSFTPPGSYTLTMKLVGDSNEELTCISFGFSIGWSYSQSQRLTLAEWYTAILGGARPPEMSSKWFARHGGVPTNAAAVDCSGLVGLATPTWHA</sequence>
<dbReference type="SMART" id="SM00737">
    <property type="entry name" value="ML"/>
    <property type="match status" value="1"/>
</dbReference>
<keyword evidence="10" id="KW-1185">Reference proteome</keyword>
<evidence type="ECO:0000256" key="7">
    <source>
        <dbReference type="SAM" id="SignalP"/>
    </source>
</evidence>
<comment type="function">
    <text evidence="1">Catalyzes the intermembrane transfer of phosphatidylglycerol and phosphatidylinositol.</text>
</comment>
<dbReference type="AlphaFoldDB" id="A0A3L6TKN0"/>
<evidence type="ECO:0000259" key="8">
    <source>
        <dbReference type="SMART" id="SM00737"/>
    </source>
</evidence>
<dbReference type="InterPro" id="IPR014756">
    <property type="entry name" value="Ig_E-set"/>
</dbReference>
<evidence type="ECO:0000313" key="9">
    <source>
        <dbReference type="EMBL" id="RLN40091.1"/>
    </source>
</evidence>
<evidence type="ECO:0000256" key="4">
    <source>
        <dbReference type="ARBA" id="ARBA00022448"/>
    </source>
</evidence>
<keyword evidence="6" id="KW-0445">Lipid transport</keyword>